<evidence type="ECO:0000313" key="2">
    <source>
        <dbReference type="Proteomes" id="UP000789366"/>
    </source>
</evidence>
<reference evidence="1" key="1">
    <citation type="submission" date="2021-06" db="EMBL/GenBank/DDBJ databases">
        <authorList>
            <person name="Kallberg Y."/>
            <person name="Tangrot J."/>
            <person name="Rosling A."/>
        </authorList>
    </citation>
    <scope>NUCLEOTIDE SEQUENCE</scope>
    <source>
        <strain evidence="1">28 12/20/2015</strain>
    </source>
</reference>
<accession>A0ACA9NLT5</accession>
<protein>
    <submittedName>
        <fullName evidence="1">2868_t:CDS:1</fullName>
    </submittedName>
</protein>
<keyword evidence="2" id="KW-1185">Reference proteome</keyword>
<gene>
    <name evidence="1" type="ORF">SPELUC_LOCUS9364</name>
</gene>
<comment type="caution">
    <text evidence="1">The sequence shown here is derived from an EMBL/GenBank/DDBJ whole genome shotgun (WGS) entry which is preliminary data.</text>
</comment>
<dbReference type="Proteomes" id="UP000789366">
    <property type="component" value="Unassembled WGS sequence"/>
</dbReference>
<dbReference type="EMBL" id="CAJVPW010015641">
    <property type="protein sequence ID" value="CAG8663522.1"/>
    <property type="molecule type" value="Genomic_DNA"/>
</dbReference>
<proteinExistence type="predicted"/>
<evidence type="ECO:0000313" key="1">
    <source>
        <dbReference type="EMBL" id="CAG8663522.1"/>
    </source>
</evidence>
<name>A0ACA9NLT5_9GLOM</name>
<feature type="non-terminal residue" evidence="1">
    <location>
        <position position="1"/>
    </location>
</feature>
<organism evidence="1 2">
    <name type="scientific">Cetraspora pellucida</name>
    <dbReference type="NCBI Taxonomy" id="1433469"/>
    <lineage>
        <taxon>Eukaryota</taxon>
        <taxon>Fungi</taxon>
        <taxon>Fungi incertae sedis</taxon>
        <taxon>Mucoromycota</taxon>
        <taxon>Glomeromycotina</taxon>
        <taxon>Glomeromycetes</taxon>
        <taxon>Diversisporales</taxon>
        <taxon>Gigasporaceae</taxon>
        <taxon>Cetraspora</taxon>
    </lineage>
</organism>
<sequence length="92" mass="10877">EQRELEVNIKYEKQITNQLQEAKELSQYEARRIPPHIDYYQVDNLAKEAREKLTKIKPISLGQARRIGGVNPTDIQMLSYYLNKRFPSTEKL</sequence>